<accession>A0A6A1UID7</accession>
<dbReference type="AlphaFoldDB" id="A0A6A1UID7"/>
<dbReference type="PANTHER" id="PTHR45642">
    <property type="entry name" value="GDSL ESTERASE/LIPASE EXL3"/>
    <property type="match status" value="1"/>
</dbReference>
<dbReference type="Proteomes" id="UP000516437">
    <property type="component" value="Unassembled WGS sequence"/>
</dbReference>
<name>A0A6A1UID7_9ROSI</name>
<comment type="caution">
    <text evidence="2">The sequence shown here is derived from an EMBL/GenBank/DDBJ whole genome shotgun (WGS) entry which is preliminary data.</text>
</comment>
<evidence type="ECO:0000256" key="1">
    <source>
        <dbReference type="ARBA" id="ARBA00008668"/>
    </source>
</evidence>
<reference evidence="2 3" key="1">
    <citation type="journal article" date="2019" name="Plant Biotechnol. J.">
        <title>The red bayberry genome and genetic basis of sex determination.</title>
        <authorList>
            <person name="Jia H.M."/>
            <person name="Jia H.J."/>
            <person name="Cai Q.L."/>
            <person name="Wang Y."/>
            <person name="Zhao H.B."/>
            <person name="Yang W.F."/>
            <person name="Wang G.Y."/>
            <person name="Li Y.H."/>
            <person name="Zhan D.L."/>
            <person name="Shen Y.T."/>
            <person name="Niu Q.F."/>
            <person name="Chang L."/>
            <person name="Qiu J."/>
            <person name="Zhao L."/>
            <person name="Xie H.B."/>
            <person name="Fu W.Y."/>
            <person name="Jin J."/>
            <person name="Li X.W."/>
            <person name="Jiao Y."/>
            <person name="Zhou C.C."/>
            <person name="Tu T."/>
            <person name="Chai C.Y."/>
            <person name="Gao J.L."/>
            <person name="Fan L.J."/>
            <person name="van de Weg E."/>
            <person name="Wang J.Y."/>
            <person name="Gao Z.S."/>
        </authorList>
    </citation>
    <scope>NUCLEOTIDE SEQUENCE [LARGE SCALE GENOMIC DNA]</scope>
    <source>
        <tissue evidence="2">Leaves</tissue>
    </source>
</reference>
<dbReference type="PANTHER" id="PTHR45642:SF150">
    <property type="entry name" value="GDSL ESTERASE_LIPASE EXL3"/>
    <property type="match status" value="1"/>
</dbReference>
<dbReference type="InterPro" id="IPR050592">
    <property type="entry name" value="GDSL_lipolytic_enzyme"/>
</dbReference>
<dbReference type="InterPro" id="IPR036514">
    <property type="entry name" value="SGNH_hydro_sf"/>
</dbReference>
<comment type="similarity">
    <text evidence="1">Belongs to the 'GDSL' lipolytic enzyme family.</text>
</comment>
<dbReference type="OrthoDB" id="1600564at2759"/>
<dbReference type="InterPro" id="IPR001087">
    <property type="entry name" value="GDSL"/>
</dbReference>
<proteinExistence type="inferred from homology"/>
<evidence type="ECO:0000313" key="3">
    <source>
        <dbReference type="Proteomes" id="UP000516437"/>
    </source>
</evidence>
<dbReference type="GO" id="GO:0016788">
    <property type="term" value="F:hydrolase activity, acting on ester bonds"/>
    <property type="evidence" value="ECO:0007669"/>
    <property type="project" value="InterPro"/>
</dbReference>
<keyword evidence="3" id="KW-1185">Reference proteome</keyword>
<evidence type="ECO:0000313" key="2">
    <source>
        <dbReference type="EMBL" id="KAB1199982.1"/>
    </source>
</evidence>
<dbReference type="EMBL" id="RXIC02000309">
    <property type="protein sequence ID" value="KAB1199982.1"/>
    <property type="molecule type" value="Genomic_DNA"/>
</dbReference>
<dbReference type="Gene3D" id="3.40.50.1110">
    <property type="entry name" value="SGNH hydrolase"/>
    <property type="match status" value="1"/>
</dbReference>
<gene>
    <name evidence="2" type="ORF">CJ030_MR0G008817</name>
</gene>
<organism evidence="2 3">
    <name type="scientific">Morella rubra</name>
    <name type="common">Chinese bayberry</name>
    <dbReference type="NCBI Taxonomy" id="262757"/>
    <lineage>
        <taxon>Eukaryota</taxon>
        <taxon>Viridiplantae</taxon>
        <taxon>Streptophyta</taxon>
        <taxon>Embryophyta</taxon>
        <taxon>Tracheophyta</taxon>
        <taxon>Spermatophyta</taxon>
        <taxon>Magnoliopsida</taxon>
        <taxon>eudicotyledons</taxon>
        <taxon>Gunneridae</taxon>
        <taxon>Pentapetalae</taxon>
        <taxon>rosids</taxon>
        <taxon>fabids</taxon>
        <taxon>Fagales</taxon>
        <taxon>Myricaceae</taxon>
        <taxon>Morella</taxon>
    </lineage>
</organism>
<sequence length="158" mass="17242">MVTEASKFVEELYALGARRIGVLSAPPIGCVPSQRTVAGGVLRVCSEKYNQAATLFNAKLSSNIDSLTRRLSNSRIVYVDVYNPLLDLIQNPQNYGFGVVDKGCCGTGAIEVSILCNPASPTCTNASEYVFWDSYHPTEAAYTALIVPTLQKYVSRFY</sequence>
<protein>
    <submittedName>
        <fullName evidence="2">GDSL esterase/lipase EXL3</fullName>
    </submittedName>
</protein>
<dbReference type="Pfam" id="PF00657">
    <property type="entry name" value="Lipase_GDSL"/>
    <property type="match status" value="1"/>
</dbReference>